<evidence type="ECO:0000313" key="3">
    <source>
        <dbReference type="Proteomes" id="UP000651057"/>
    </source>
</evidence>
<dbReference type="SUPFAM" id="SSF69118">
    <property type="entry name" value="AhpD-like"/>
    <property type="match status" value="1"/>
</dbReference>
<dbReference type="Pfam" id="PF02627">
    <property type="entry name" value="CMD"/>
    <property type="match status" value="1"/>
</dbReference>
<proteinExistence type="predicted"/>
<dbReference type="PANTHER" id="PTHR35446:SF2">
    <property type="entry name" value="CARBOXYMUCONOLACTONE DECARBOXYLASE-LIKE DOMAIN-CONTAINING PROTEIN"/>
    <property type="match status" value="1"/>
</dbReference>
<comment type="caution">
    <text evidence="2">The sequence shown here is derived from an EMBL/GenBank/DDBJ whole genome shotgun (WGS) entry which is preliminary data.</text>
</comment>
<dbReference type="Proteomes" id="UP000651057">
    <property type="component" value="Unassembled WGS sequence"/>
</dbReference>
<accession>A0A937D787</accession>
<dbReference type="InterPro" id="IPR029032">
    <property type="entry name" value="AhpD-like"/>
</dbReference>
<keyword evidence="3" id="KW-1185">Reference proteome</keyword>
<reference evidence="2" key="1">
    <citation type="submission" date="2021-01" db="EMBL/GenBank/DDBJ databases">
        <authorList>
            <person name="Zhong Y.L."/>
        </authorList>
    </citation>
    <scope>NUCLEOTIDE SEQUENCE</scope>
    <source>
        <strain evidence="2">KCTC 23302</strain>
    </source>
</reference>
<gene>
    <name evidence="2" type="ORF">JJQ60_04875</name>
</gene>
<organism evidence="2 3">
    <name type="scientific">Aquimarina mytili</name>
    <dbReference type="NCBI Taxonomy" id="874423"/>
    <lineage>
        <taxon>Bacteria</taxon>
        <taxon>Pseudomonadati</taxon>
        <taxon>Bacteroidota</taxon>
        <taxon>Flavobacteriia</taxon>
        <taxon>Flavobacteriales</taxon>
        <taxon>Flavobacteriaceae</taxon>
        <taxon>Aquimarina</taxon>
    </lineage>
</organism>
<name>A0A937D787_9FLAO</name>
<dbReference type="NCBIfam" id="TIGR00778">
    <property type="entry name" value="ahpD_dom"/>
    <property type="match status" value="1"/>
</dbReference>
<evidence type="ECO:0000259" key="1">
    <source>
        <dbReference type="Pfam" id="PF02627"/>
    </source>
</evidence>
<sequence length="192" mass="21259">MKTISTLIDNPTITPELKTTFETIKEELGAPFVPHFFQIWGYNATALQGIVPAMKYILGSGVLDRRLKEMIMIAISSLKKCNYCETAHQVFCFSMGALPEQIEYLVNSHTLPDSDDPKDKAAIDFAVRLSKHPNTSSKEDFEKLQALGFSKAEILEVIAMSGMAVFYSHLADATKITIDEGFKAALSNTETT</sequence>
<dbReference type="RefSeq" id="WP_201917282.1">
    <property type="nucleotide sequence ID" value="NZ_BAABAX010000023.1"/>
</dbReference>
<dbReference type="GO" id="GO:0051920">
    <property type="term" value="F:peroxiredoxin activity"/>
    <property type="evidence" value="ECO:0007669"/>
    <property type="project" value="InterPro"/>
</dbReference>
<evidence type="ECO:0000313" key="2">
    <source>
        <dbReference type="EMBL" id="MBL0682840.1"/>
    </source>
</evidence>
<feature type="domain" description="Carboxymuconolactone decarboxylase-like" evidence="1">
    <location>
        <begin position="53"/>
        <end position="126"/>
    </location>
</feature>
<dbReference type="EMBL" id="JAERQJ010000002">
    <property type="protein sequence ID" value="MBL0682840.1"/>
    <property type="molecule type" value="Genomic_DNA"/>
</dbReference>
<protein>
    <submittedName>
        <fullName evidence="2">Carboxymuconolactone decarboxylase family protein</fullName>
    </submittedName>
</protein>
<dbReference type="Gene3D" id="1.20.1290.10">
    <property type="entry name" value="AhpD-like"/>
    <property type="match status" value="1"/>
</dbReference>
<dbReference type="PANTHER" id="PTHR35446">
    <property type="entry name" value="SI:CH211-175M2.5"/>
    <property type="match status" value="1"/>
</dbReference>
<dbReference type="AlphaFoldDB" id="A0A937D787"/>
<dbReference type="InterPro" id="IPR003779">
    <property type="entry name" value="CMD-like"/>
</dbReference>
<dbReference type="InterPro" id="IPR004675">
    <property type="entry name" value="AhpD_core"/>
</dbReference>